<keyword evidence="3" id="KW-1185">Reference proteome</keyword>
<reference evidence="2 3" key="1">
    <citation type="journal article" date="2019" name="Nat. Ecol. Evol.">
        <title>Megaphylogeny resolves global patterns of mushroom evolution.</title>
        <authorList>
            <person name="Varga T."/>
            <person name="Krizsan K."/>
            <person name="Foldi C."/>
            <person name="Dima B."/>
            <person name="Sanchez-Garcia M."/>
            <person name="Sanchez-Ramirez S."/>
            <person name="Szollosi G.J."/>
            <person name="Szarkandi J.G."/>
            <person name="Papp V."/>
            <person name="Albert L."/>
            <person name="Andreopoulos W."/>
            <person name="Angelini C."/>
            <person name="Antonin V."/>
            <person name="Barry K.W."/>
            <person name="Bougher N.L."/>
            <person name="Buchanan P."/>
            <person name="Buyck B."/>
            <person name="Bense V."/>
            <person name="Catcheside P."/>
            <person name="Chovatia M."/>
            <person name="Cooper J."/>
            <person name="Damon W."/>
            <person name="Desjardin D."/>
            <person name="Finy P."/>
            <person name="Geml J."/>
            <person name="Haridas S."/>
            <person name="Hughes K."/>
            <person name="Justo A."/>
            <person name="Karasinski D."/>
            <person name="Kautmanova I."/>
            <person name="Kiss B."/>
            <person name="Kocsube S."/>
            <person name="Kotiranta H."/>
            <person name="LaButti K.M."/>
            <person name="Lechner B.E."/>
            <person name="Liimatainen K."/>
            <person name="Lipzen A."/>
            <person name="Lukacs Z."/>
            <person name="Mihaltcheva S."/>
            <person name="Morgado L.N."/>
            <person name="Niskanen T."/>
            <person name="Noordeloos M.E."/>
            <person name="Ohm R.A."/>
            <person name="Ortiz-Santana B."/>
            <person name="Ovrebo C."/>
            <person name="Racz N."/>
            <person name="Riley R."/>
            <person name="Savchenko A."/>
            <person name="Shiryaev A."/>
            <person name="Soop K."/>
            <person name="Spirin V."/>
            <person name="Szebenyi C."/>
            <person name="Tomsovsky M."/>
            <person name="Tulloss R.E."/>
            <person name="Uehling J."/>
            <person name="Grigoriev I.V."/>
            <person name="Vagvolgyi C."/>
            <person name="Papp T."/>
            <person name="Martin F.M."/>
            <person name="Miettinen O."/>
            <person name="Hibbett D.S."/>
            <person name="Nagy L.G."/>
        </authorList>
    </citation>
    <scope>NUCLEOTIDE SEQUENCE [LARGE SCALE GENOMIC DNA]</scope>
    <source>
        <strain evidence="2 3">FP101781</strain>
    </source>
</reference>
<evidence type="ECO:0000313" key="2">
    <source>
        <dbReference type="EMBL" id="TEB29388.1"/>
    </source>
</evidence>
<gene>
    <name evidence="2" type="ORF">FA13DRAFT_639843</name>
</gene>
<dbReference type="EMBL" id="QPFP01000027">
    <property type="protein sequence ID" value="TEB29388.1"/>
    <property type="molecule type" value="Genomic_DNA"/>
</dbReference>
<evidence type="ECO:0000313" key="3">
    <source>
        <dbReference type="Proteomes" id="UP000298030"/>
    </source>
</evidence>
<organism evidence="2 3">
    <name type="scientific">Coprinellus micaceus</name>
    <name type="common">Glistening ink-cap mushroom</name>
    <name type="synonym">Coprinus micaceus</name>
    <dbReference type="NCBI Taxonomy" id="71717"/>
    <lineage>
        <taxon>Eukaryota</taxon>
        <taxon>Fungi</taxon>
        <taxon>Dikarya</taxon>
        <taxon>Basidiomycota</taxon>
        <taxon>Agaricomycotina</taxon>
        <taxon>Agaricomycetes</taxon>
        <taxon>Agaricomycetidae</taxon>
        <taxon>Agaricales</taxon>
        <taxon>Agaricineae</taxon>
        <taxon>Psathyrellaceae</taxon>
        <taxon>Coprinellus</taxon>
    </lineage>
</organism>
<evidence type="ECO:0000256" key="1">
    <source>
        <dbReference type="SAM" id="MobiDB-lite"/>
    </source>
</evidence>
<feature type="region of interest" description="Disordered" evidence="1">
    <location>
        <begin position="25"/>
        <end position="73"/>
    </location>
</feature>
<dbReference type="Proteomes" id="UP000298030">
    <property type="component" value="Unassembled WGS sequence"/>
</dbReference>
<name>A0A4Y7T614_COPMI</name>
<comment type="caution">
    <text evidence="2">The sequence shown here is derived from an EMBL/GenBank/DDBJ whole genome shotgun (WGS) entry which is preliminary data.</text>
</comment>
<accession>A0A4Y7T614</accession>
<protein>
    <submittedName>
        <fullName evidence="2">Uncharacterized protein</fullName>
    </submittedName>
</protein>
<sequence length="73" mass="8131">MDHLRSWWGLNMVGKKEVLIKRPPFTLGGLPSTSRPSLASPPPNDLSAYRHSPPPLPRPMDPQTKRISSASHH</sequence>
<proteinExistence type="predicted"/>
<dbReference type="AlphaFoldDB" id="A0A4Y7T614"/>